<keyword evidence="4" id="KW-0964">Secreted</keyword>
<evidence type="ECO:0000256" key="3">
    <source>
        <dbReference type="ARBA" id="ARBA00022523"/>
    </source>
</evidence>
<protein>
    <submittedName>
        <fullName evidence="9">Uncharacterized protein</fullName>
    </submittedName>
</protein>
<keyword evidence="3" id="KW-0052">Apoplast</keyword>
<dbReference type="GO" id="GO:1901371">
    <property type="term" value="P:regulation of leaf morphogenesis"/>
    <property type="evidence" value="ECO:0007669"/>
    <property type="project" value="TreeGrafter"/>
</dbReference>
<dbReference type="GO" id="GO:0005179">
    <property type="term" value="F:hormone activity"/>
    <property type="evidence" value="ECO:0007669"/>
    <property type="project" value="UniProtKB-KW"/>
</dbReference>
<reference evidence="9" key="1">
    <citation type="submission" date="2018-01" db="EMBL/GenBank/DDBJ databases">
        <authorList>
            <person name="Mao J.F."/>
        </authorList>
    </citation>
    <scope>NUCLEOTIDE SEQUENCE</scope>
    <source>
        <strain evidence="9">Huo1</strain>
        <tissue evidence="9">Leaf</tissue>
    </source>
</reference>
<evidence type="ECO:0000256" key="1">
    <source>
        <dbReference type="ARBA" id="ARBA00004271"/>
    </source>
</evidence>
<evidence type="ECO:0000256" key="4">
    <source>
        <dbReference type="ARBA" id="ARBA00022525"/>
    </source>
</evidence>
<reference evidence="9" key="2">
    <citation type="submission" date="2020-08" db="EMBL/GenBank/DDBJ databases">
        <title>Plant Genome Project.</title>
        <authorList>
            <person name="Zhang R.-G."/>
        </authorList>
    </citation>
    <scope>NUCLEOTIDE SEQUENCE</scope>
    <source>
        <strain evidence="9">Huo1</strain>
        <tissue evidence="9">Leaf</tissue>
    </source>
</reference>
<feature type="region of interest" description="Disordered" evidence="8">
    <location>
        <begin position="1"/>
        <end position="89"/>
    </location>
</feature>
<dbReference type="AlphaFoldDB" id="A0A8X8ZA25"/>
<evidence type="ECO:0000256" key="2">
    <source>
        <dbReference type="ARBA" id="ARBA00008963"/>
    </source>
</evidence>
<evidence type="ECO:0000256" key="8">
    <source>
        <dbReference type="SAM" id="MobiDB-lite"/>
    </source>
</evidence>
<comment type="caution">
    <text evidence="9">The sequence shown here is derived from an EMBL/GenBank/DDBJ whole genome shotgun (WGS) entry which is preliminary data.</text>
</comment>
<evidence type="ECO:0000256" key="6">
    <source>
        <dbReference type="ARBA" id="ARBA00022729"/>
    </source>
</evidence>
<dbReference type="GO" id="GO:0048046">
    <property type="term" value="C:apoplast"/>
    <property type="evidence" value="ECO:0007669"/>
    <property type="project" value="UniProtKB-SubCell"/>
</dbReference>
<dbReference type="PANTHER" id="PTHR33348">
    <property type="entry name" value="PRECURSOR OF CEP5"/>
    <property type="match status" value="1"/>
</dbReference>
<gene>
    <name evidence="9" type="ORF">SASPL_143482</name>
</gene>
<dbReference type="GO" id="GO:1902025">
    <property type="term" value="P:nitrate import"/>
    <property type="evidence" value="ECO:0007669"/>
    <property type="project" value="TreeGrafter"/>
</dbReference>
<feature type="compositionally biased region" description="Basic and acidic residues" evidence="8">
    <location>
        <begin position="55"/>
        <end position="68"/>
    </location>
</feature>
<accession>A0A8X8ZA25</accession>
<dbReference type="GO" id="GO:0048364">
    <property type="term" value="P:root development"/>
    <property type="evidence" value="ECO:0007669"/>
    <property type="project" value="InterPro"/>
</dbReference>
<dbReference type="Proteomes" id="UP000298416">
    <property type="component" value="Unassembled WGS sequence"/>
</dbReference>
<keyword evidence="5" id="KW-0372">Hormone</keyword>
<comment type="similarity">
    <text evidence="2">Belongs to the C-terminally encoded plant signaling peptide (CEP) family.</text>
</comment>
<evidence type="ECO:0000313" key="10">
    <source>
        <dbReference type="Proteomes" id="UP000298416"/>
    </source>
</evidence>
<feature type="compositionally biased region" description="Basic and acidic residues" evidence="8">
    <location>
        <begin position="1"/>
        <end position="13"/>
    </location>
</feature>
<sequence length="89" mass="9264">MHSIEGRQLKEANEGVNKGAGKHEVRPPVASTLSHTETFQPTTPGNSPGVGHLFGTKDHSMEEVKGGKPDGFQPTSPGHSPGVGHSMGN</sequence>
<evidence type="ECO:0000256" key="5">
    <source>
        <dbReference type="ARBA" id="ARBA00022702"/>
    </source>
</evidence>
<dbReference type="EMBL" id="PNBA02000016">
    <property type="protein sequence ID" value="KAG6397316.1"/>
    <property type="molecule type" value="Genomic_DNA"/>
</dbReference>
<feature type="compositionally biased region" description="Polar residues" evidence="8">
    <location>
        <begin position="31"/>
        <end position="46"/>
    </location>
</feature>
<dbReference type="InterPro" id="IPR033250">
    <property type="entry name" value="CEP"/>
</dbReference>
<keyword evidence="10" id="KW-1185">Reference proteome</keyword>
<name>A0A8X8ZA25_SALSN</name>
<organism evidence="9">
    <name type="scientific">Salvia splendens</name>
    <name type="common">Scarlet sage</name>
    <dbReference type="NCBI Taxonomy" id="180675"/>
    <lineage>
        <taxon>Eukaryota</taxon>
        <taxon>Viridiplantae</taxon>
        <taxon>Streptophyta</taxon>
        <taxon>Embryophyta</taxon>
        <taxon>Tracheophyta</taxon>
        <taxon>Spermatophyta</taxon>
        <taxon>Magnoliopsida</taxon>
        <taxon>eudicotyledons</taxon>
        <taxon>Gunneridae</taxon>
        <taxon>Pentapetalae</taxon>
        <taxon>asterids</taxon>
        <taxon>lamiids</taxon>
        <taxon>Lamiales</taxon>
        <taxon>Lamiaceae</taxon>
        <taxon>Nepetoideae</taxon>
        <taxon>Mentheae</taxon>
        <taxon>Salviinae</taxon>
        <taxon>Salvia</taxon>
        <taxon>Salvia subgen. Calosphace</taxon>
        <taxon>core Calosphace</taxon>
    </lineage>
</organism>
<keyword evidence="7" id="KW-0379">Hydroxylation</keyword>
<dbReference type="PANTHER" id="PTHR33348:SF44">
    <property type="entry name" value="PRECURSOR OF CEP6"/>
    <property type="match status" value="1"/>
</dbReference>
<evidence type="ECO:0000313" key="9">
    <source>
        <dbReference type="EMBL" id="KAG6397316.1"/>
    </source>
</evidence>
<dbReference type="GO" id="GO:0006995">
    <property type="term" value="P:cellular response to nitrogen starvation"/>
    <property type="evidence" value="ECO:0007669"/>
    <property type="project" value="UniProtKB-ARBA"/>
</dbReference>
<evidence type="ECO:0000256" key="7">
    <source>
        <dbReference type="ARBA" id="ARBA00023278"/>
    </source>
</evidence>
<keyword evidence="6" id="KW-0732">Signal</keyword>
<proteinExistence type="inferred from homology"/>
<comment type="subcellular location">
    <subcellularLocation>
        <location evidence="1">Secreted</location>
        <location evidence="1">Extracellular space</location>
        <location evidence="1">Apoplast</location>
    </subcellularLocation>
</comment>
<dbReference type="GO" id="GO:2000280">
    <property type="term" value="P:regulation of root development"/>
    <property type="evidence" value="ECO:0007669"/>
    <property type="project" value="TreeGrafter"/>
</dbReference>